<feature type="region of interest" description="Disordered" evidence="1">
    <location>
        <begin position="144"/>
        <end position="207"/>
    </location>
</feature>
<dbReference type="Pfam" id="PF07498">
    <property type="entry name" value="Rho_N"/>
    <property type="match status" value="1"/>
</dbReference>
<dbReference type="SUPFAM" id="SSF68912">
    <property type="entry name" value="Rho N-terminal domain-like"/>
    <property type="match status" value="1"/>
</dbReference>
<evidence type="ECO:0000256" key="1">
    <source>
        <dbReference type="SAM" id="MobiDB-lite"/>
    </source>
</evidence>
<organism evidence="3 4">
    <name type="scientific">Punica granatum</name>
    <name type="common">Pomegranate</name>
    <dbReference type="NCBI Taxonomy" id="22663"/>
    <lineage>
        <taxon>Eukaryota</taxon>
        <taxon>Viridiplantae</taxon>
        <taxon>Streptophyta</taxon>
        <taxon>Embryophyta</taxon>
        <taxon>Tracheophyta</taxon>
        <taxon>Spermatophyta</taxon>
        <taxon>Magnoliopsida</taxon>
        <taxon>eudicotyledons</taxon>
        <taxon>Gunneridae</taxon>
        <taxon>Pentapetalae</taxon>
        <taxon>rosids</taxon>
        <taxon>malvids</taxon>
        <taxon>Myrtales</taxon>
        <taxon>Lythraceae</taxon>
        <taxon>Punica</taxon>
    </lineage>
</organism>
<dbReference type="Proteomes" id="UP000515151">
    <property type="component" value="Chromosome 1"/>
</dbReference>
<dbReference type="Gene3D" id="1.10.720.10">
    <property type="match status" value="1"/>
</dbReference>
<protein>
    <submittedName>
        <fullName evidence="4">SAP-like protein BP-73</fullName>
    </submittedName>
</protein>
<reference evidence="4" key="2">
    <citation type="submission" date="2025-08" db="UniProtKB">
        <authorList>
            <consortium name="RefSeq"/>
        </authorList>
    </citation>
    <scope>IDENTIFICATION</scope>
    <source>
        <tissue evidence="4">Leaf</tissue>
    </source>
</reference>
<sequence length="299" mass="33050">MNDFLSTLQYPSPLPPVAAAMDSLLLSHPRCRTVPSFRCIKQAASVSSKPYLPSQSLLNLAEVAVRPLIFGWKKHSRAQFVTSCINPINGSKGGRSSPRKISASGRTAKGAKIKQQQESSKGKRDDAADQEEIISLFRRIQSSIAKGESEDPKKKRSSSSRGDKPAAESVLEIIRSSRKQTRDKGSLKGGSKLIPRQRGLPRREKGVEVEDIQSIENFRLTRPPSNFVKRSPIPFPSAPRGKDRLLISEVSPAVSETIASQLEKLEEMKLPELKELAKSRGVKGYSKLKKKELVELLRS</sequence>
<evidence type="ECO:0000313" key="3">
    <source>
        <dbReference type="Proteomes" id="UP000515151"/>
    </source>
</evidence>
<accession>A0A6P8DPK0</accession>
<dbReference type="PANTHER" id="PTHR34449:SF2">
    <property type="entry name" value="RHO TERMINATION FACTOR"/>
    <property type="match status" value="1"/>
</dbReference>
<dbReference type="InterPro" id="IPR011112">
    <property type="entry name" value="Rho-like_N"/>
</dbReference>
<reference evidence="3" key="1">
    <citation type="journal article" date="2020" name="Plant Biotechnol. J.">
        <title>The pomegranate (Punica granatum L.) draft genome dissects genetic divergence between soft- and hard-seeded cultivars.</title>
        <authorList>
            <person name="Luo X."/>
            <person name="Li H."/>
            <person name="Wu Z."/>
            <person name="Yao W."/>
            <person name="Zhao P."/>
            <person name="Cao D."/>
            <person name="Yu H."/>
            <person name="Li K."/>
            <person name="Poudel K."/>
            <person name="Zhao D."/>
            <person name="Zhang F."/>
            <person name="Xia X."/>
            <person name="Chen L."/>
            <person name="Wang Q."/>
            <person name="Jing D."/>
            <person name="Cao S."/>
        </authorList>
    </citation>
    <scope>NUCLEOTIDE SEQUENCE [LARGE SCALE GENOMIC DNA]</scope>
    <source>
        <strain evidence="3">cv. Tunisia</strain>
    </source>
</reference>
<dbReference type="AlphaFoldDB" id="A0A6P8DPK0"/>
<evidence type="ECO:0000259" key="2">
    <source>
        <dbReference type="Pfam" id="PF07498"/>
    </source>
</evidence>
<proteinExistence type="predicted"/>
<keyword evidence="3" id="KW-1185">Reference proteome</keyword>
<name>A0A6P8DPK0_PUNGR</name>
<dbReference type="OrthoDB" id="1931152at2759"/>
<gene>
    <name evidence="4" type="primary">LOC116209787</name>
</gene>
<dbReference type="PANTHER" id="PTHR34449">
    <property type="entry name" value="RHO TERMINATION FACTOR"/>
    <property type="match status" value="1"/>
</dbReference>
<dbReference type="InterPro" id="IPR036269">
    <property type="entry name" value="Rho_N_sf"/>
</dbReference>
<feature type="region of interest" description="Disordered" evidence="1">
    <location>
        <begin position="85"/>
        <end position="128"/>
    </location>
</feature>
<feature type="domain" description="Rho termination factor-like N-terminal" evidence="2">
    <location>
        <begin position="265"/>
        <end position="295"/>
    </location>
</feature>
<dbReference type="RefSeq" id="XP_031399342.1">
    <property type="nucleotide sequence ID" value="XM_031543482.1"/>
</dbReference>
<evidence type="ECO:0000313" key="4">
    <source>
        <dbReference type="RefSeq" id="XP_031399342.1"/>
    </source>
</evidence>
<dbReference type="GO" id="GO:0006353">
    <property type="term" value="P:DNA-templated transcription termination"/>
    <property type="evidence" value="ECO:0007669"/>
    <property type="project" value="InterPro"/>
</dbReference>
<dbReference type="GeneID" id="116209787"/>